<protein>
    <recommendedName>
        <fullName evidence="3">Ciliary neurotrophic factor</fullName>
    </recommendedName>
</protein>
<dbReference type="GO" id="GO:0048680">
    <property type="term" value="P:positive regulation of axon regeneration"/>
    <property type="evidence" value="ECO:0007669"/>
    <property type="project" value="TreeGrafter"/>
</dbReference>
<evidence type="ECO:0000256" key="7">
    <source>
        <dbReference type="ARBA" id="ARBA00022902"/>
    </source>
</evidence>
<comment type="similarity">
    <text evidence="2">Belongs to the CNTF family.</text>
</comment>
<dbReference type="RefSeq" id="XP_013921355.1">
    <property type="nucleotide sequence ID" value="XM_014065880.1"/>
</dbReference>
<dbReference type="PANTHER" id="PTHR15196">
    <property type="entry name" value="CILIARY NEUROTROPHIC FACTOR"/>
    <property type="match status" value="1"/>
</dbReference>
<evidence type="ECO:0000256" key="9">
    <source>
        <dbReference type="ARBA" id="ARBA00025427"/>
    </source>
</evidence>
<keyword evidence="5" id="KW-0963">Cytoplasm</keyword>
<keyword evidence="10" id="KW-1185">Reference proteome</keyword>
<evidence type="ECO:0000313" key="10">
    <source>
        <dbReference type="Proteomes" id="UP000504617"/>
    </source>
</evidence>
<dbReference type="Pfam" id="PF01110">
    <property type="entry name" value="CNTF"/>
    <property type="match status" value="1"/>
</dbReference>
<dbReference type="Proteomes" id="UP000504617">
    <property type="component" value="Unplaced"/>
</dbReference>
<evidence type="ECO:0000256" key="8">
    <source>
        <dbReference type="ARBA" id="ARBA00023030"/>
    </source>
</evidence>
<organism evidence="10 11">
    <name type="scientific">Thamnophis sirtalis</name>
    <dbReference type="NCBI Taxonomy" id="35019"/>
    <lineage>
        <taxon>Eukaryota</taxon>
        <taxon>Metazoa</taxon>
        <taxon>Chordata</taxon>
        <taxon>Craniata</taxon>
        <taxon>Vertebrata</taxon>
        <taxon>Euteleostomi</taxon>
        <taxon>Lepidosauria</taxon>
        <taxon>Squamata</taxon>
        <taxon>Bifurcata</taxon>
        <taxon>Unidentata</taxon>
        <taxon>Episquamata</taxon>
        <taxon>Toxicofera</taxon>
        <taxon>Serpentes</taxon>
        <taxon>Colubroidea</taxon>
        <taxon>Colubridae</taxon>
        <taxon>Natricinae</taxon>
        <taxon>Thamnophis</taxon>
    </lineage>
</organism>
<dbReference type="PANTHER" id="PTHR15196:SF0">
    <property type="entry name" value="CILIARY NEUROTROPHIC FACTOR"/>
    <property type="match status" value="1"/>
</dbReference>
<dbReference type="Gene3D" id="1.20.1250.10">
    <property type="match status" value="1"/>
</dbReference>
<dbReference type="SUPFAM" id="SSF47266">
    <property type="entry name" value="4-helical cytokines"/>
    <property type="match status" value="1"/>
</dbReference>
<dbReference type="InterPro" id="IPR009079">
    <property type="entry name" value="4_helix_cytokine-like_core"/>
</dbReference>
<dbReference type="GO" id="GO:0005125">
    <property type="term" value="F:cytokine activity"/>
    <property type="evidence" value="ECO:0007669"/>
    <property type="project" value="TreeGrafter"/>
</dbReference>
<dbReference type="CTD" id="1270"/>
<accession>A0A6I9YB67</accession>
<dbReference type="GO" id="GO:0048143">
    <property type="term" value="P:astrocyte activation"/>
    <property type="evidence" value="ECO:0007669"/>
    <property type="project" value="TreeGrafter"/>
</dbReference>
<keyword evidence="4" id="KW-0217">Developmental protein</keyword>
<evidence type="ECO:0000256" key="6">
    <source>
        <dbReference type="ARBA" id="ARBA00022782"/>
    </source>
</evidence>
<comment type="subcellular location">
    <subcellularLocation>
        <location evidence="1">Cytoplasm</location>
    </subcellularLocation>
</comment>
<proteinExistence type="inferred from homology"/>
<evidence type="ECO:0000256" key="1">
    <source>
        <dbReference type="ARBA" id="ARBA00004496"/>
    </source>
</evidence>
<dbReference type="GO" id="GO:0005127">
    <property type="term" value="F:ciliary neurotrophic factor receptor binding"/>
    <property type="evidence" value="ECO:0007669"/>
    <property type="project" value="InterPro"/>
</dbReference>
<keyword evidence="6" id="KW-0221">Differentiation</keyword>
<dbReference type="InterPro" id="IPR000151">
    <property type="entry name" value="Ciliary_neurotrophic_fac_CNTF"/>
</dbReference>
<evidence type="ECO:0000256" key="3">
    <source>
        <dbReference type="ARBA" id="ARBA00015150"/>
    </source>
</evidence>
<dbReference type="GO" id="GO:0030424">
    <property type="term" value="C:axon"/>
    <property type="evidence" value="ECO:0007669"/>
    <property type="project" value="TreeGrafter"/>
</dbReference>
<evidence type="ECO:0000313" key="11">
    <source>
        <dbReference type="RefSeq" id="XP_013921355.1"/>
    </source>
</evidence>
<dbReference type="GO" id="GO:0070120">
    <property type="term" value="P:ciliary neurotrophic factor-mediated signaling pathway"/>
    <property type="evidence" value="ECO:0007669"/>
    <property type="project" value="InterPro"/>
</dbReference>
<sequence>MRINCAEHLWVISSPLLVQRGIIKDPVHLLALHSTATAVKQNLVEPFNFDLIDVDLIDGVPLADVEEWSEIADAERLGSNLQAYWAFQILLDQILEEQRTDLTPEDVAFHESIQSVLLQVSALAYQLEELMVTLKHNVPAKEVKNTKNPDENSLFERKIRGMKVLQELAQWTVRSVRDLHKISMSVQASPTTESDNVTQAQEK</sequence>
<name>A0A6I9YB67_9SAUR</name>
<dbReference type="AlphaFoldDB" id="A0A6I9YB67"/>
<dbReference type="GeneID" id="106548501"/>
<gene>
    <name evidence="11" type="primary">CNTF</name>
</gene>
<dbReference type="OrthoDB" id="9510890at2759"/>
<keyword evidence="8" id="KW-0339">Growth factor</keyword>
<dbReference type="GO" id="GO:0043524">
    <property type="term" value="P:negative regulation of neuron apoptotic process"/>
    <property type="evidence" value="ECO:0007669"/>
    <property type="project" value="InterPro"/>
</dbReference>
<evidence type="ECO:0000256" key="4">
    <source>
        <dbReference type="ARBA" id="ARBA00022473"/>
    </source>
</evidence>
<comment type="function">
    <text evidence="9">CNTF is a survival factor for various neuronal cell types. Seems to prevent the degeneration of motor axons after axotomy.</text>
</comment>
<evidence type="ECO:0000256" key="5">
    <source>
        <dbReference type="ARBA" id="ARBA00022490"/>
    </source>
</evidence>
<keyword evidence="7" id="KW-0524">Neurogenesis</keyword>
<dbReference type="GO" id="GO:0008083">
    <property type="term" value="F:growth factor activity"/>
    <property type="evidence" value="ECO:0007669"/>
    <property type="project" value="UniProtKB-KW"/>
</dbReference>
<evidence type="ECO:0000256" key="2">
    <source>
        <dbReference type="ARBA" id="ARBA00007988"/>
    </source>
</evidence>
<dbReference type="GO" id="GO:0005615">
    <property type="term" value="C:extracellular space"/>
    <property type="evidence" value="ECO:0007669"/>
    <property type="project" value="TreeGrafter"/>
</dbReference>
<dbReference type="GO" id="GO:0005737">
    <property type="term" value="C:cytoplasm"/>
    <property type="evidence" value="ECO:0007669"/>
    <property type="project" value="UniProtKB-SubCell"/>
</dbReference>
<reference evidence="11" key="1">
    <citation type="submission" date="2025-08" db="UniProtKB">
        <authorList>
            <consortium name="RefSeq"/>
        </authorList>
    </citation>
    <scope>IDENTIFICATION</scope>
    <source>
        <tissue evidence="11">Skeletal muscle</tissue>
    </source>
</reference>